<dbReference type="RefSeq" id="WP_016893291.1">
    <property type="nucleotide sequence ID" value="NZ_CSWP01000007.1"/>
</dbReference>
<dbReference type="AlphaFoldDB" id="A0A0U0ZS72"/>
<dbReference type="Gene3D" id="3.20.20.30">
    <property type="entry name" value="Luciferase-like domain"/>
    <property type="match status" value="1"/>
</dbReference>
<dbReference type="PANTHER" id="PTHR42847:SF4">
    <property type="entry name" value="ALKANESULFONATE MONOOXYGENASE-RELATED"/>
    <property type="match status" value="1"/>
</dbReference>
<keyword evidence="4" id="KW-0503">Monooxygenase</keyword>
<keyword evidence="2" id="KW-0288">FMN</keyword>
<evidence type="ECO:0000256" key="4">
    <source>
        <dbReference type="ARBA" id="ARBA00023033"/>
    </source>
</evidence>
<organism evidence="6 7">
    <name type="scientific">Mycobacteroides abscessus</name>
    <dbReference type="NCBI Taxonomy" id="36809"/>
    <lineage>
        <taxon>Bacteria</taxon>
        <taxon>Bacillati</taxon>
        <taxon>Actinomycetota</taxon>
        <taxon>Actinomycetes</taxon>
        <taxon>Mycobacteriales</taxon>
        <taxon>Mycobacteriaceae</taxon>
        <taxon>Mycobacteroides</taxon>
    </lineage>
</organism>
<dbReference type="InterPro" id="IPR050172">
    <property type="entry name" value="SsuD_RutA_monooxygenase"/>
</dbReference>
<name>A0A0U0ZS72_9MYCO</name>
<dbReference type="PANTHER" id="PTHR42847">
    <property type="entry name" value="ALKANESULFONATE MONOOXYGENASE"/>
    <property type="match status" value="1"/>
</dbReference>
<dbReference type="GO" id="GO:0046306">
    <property type="term" value="P:alkanesulfonate catabolic process"/>
    <property type="evidence" value="ECO:0007669"/>
    <property type="project" value="TreeGrafter"/>
</dbReference>
<dbReference type="InterPro" id="IPR011251">
    <property type="entry name" value="Luciferase-like_dom"/>
</dbReference>
<keyword evidence="1" id="KW-0285">Flavoprotein</keyword>
<dbReference type="SUPFAM" id="SSF51679">
    <property type="entry name" value="Bacterial luciferase-like"/>
    <property type="match status" value="1"/>
</dbReference>
<sequence>MRFSIWGQTNQSWADLLDIAQYADDGTWRAFYAADHFMSHADTAEERTDFHEATALFAALAAATSRIRLAPLVLSMTFRHPAVLANWAATVDHVSQGRFTLGLGAGWQENEHQRYGLELGKPGARVDRFSEGLQVITGLLSEPATTVDGQYYRLTEGICEPKPLQRPLPILIGATQPRMLALTARYAHEWNQWSSPGTFREVSGRLDAAAEKIGRDPATIWRSTQARVIVTDGPQSEARAAETAAASPIPVLYGTAERIAEQMAPWAQEGVDEVILPDHLLGSGSARRDAYDALAQALRPLSNEKG</sequence>
<keyword evidence="3" id="KW-0560">Oxidoreductase</keyword>
<evidence type="ECO:0000256" key="3">
    <source>
        <dbReference type="ARBA" id="ARBA00023002"/>
    </source>
</evidence>
<evidence type="ECO:0000313" key="7">
    <source>
        <dbReference type="Proteomes" id="UP000045782"/>
    </source>
</evidence>
<dbReference type="InterPro" id="IPR036661">
    <property type="entry name" value="Luciferase-like_sf"/>
</dbReference>
<evidence type="ECO:0000259" key="5">
    <source>
        <dbReference type="Pfam" id="PF00296"/>
    </source>
</evidence>
<reference evidence="6 7" key="1">
    <citation type="submission" date="2015-03" db="EMBL/GenBank/DDBJ databases">
        <authorList>
            <person name="Murphy D."/>
        </authorList>
    </citation>
    <scope>NUCLEOTIDE SEQUENCE [LARGE SCALE GENOMIC DNA]</scope>
    <source>
        <strain evidence="6 7">PAP088</strain>
    </source>
</reference>
<dbReference type="Pfam" id="PF00296">
    <property type="entry name" value="Bac_luciferase"/>
    <property type="match status" value="1"/>
</dbReference>
<evidence type="ECO:0000313" key="6">
    <source>
        <dbReference type="EMBL" id="CPV61680.1"/>
    </source>
</evidence>
<dbReference type="EMBL" id="CSWP01000007">
    <property type="protein sequence ID" value="CPV61680.1"/>
    <property type="molecule type" value="Genomic_DNA"/>
</dbReference>
<dbReference type="GO" id="GO:0008726">
    <property type="term" value="F:alkanesulfonate monooxygenase activity"/>
    <property type="evidence" value="ECO:0007669"/>
    <property type="project" value="TreeGrafter"/>
</dbReference>
<evidence type="ECO:0000256" key="1">
    <source>
        <dbReference type="ARBA" id="ARBA00022630"/>
    </source>
</evidence>
<dbReference type="Proteomes" id="UP000045782">
    <property type="component" value="Unassembled WGS sequence"/>
</dbReference>
<evidence type="ECO:0000256" key="2">
    <source>
        <dbReference type="ARBA" id="ARBA00022643"/>
    </source>
</evidence>
<proteinExistence type="predicted"/>
<feature type="domain" description="Luciferase-like" evidence="5">
    <location>
        <begin position="4"/>
        <end position="264"/>
    </location>
</feature>
<accession>A0A0U0ZS72</accession>
<gene>
    <name evidence="6" type="primary">rutA_7</name>
    <name evidence="6" type="ORF">ERS075579_03362</name>
</gene>
<protein>
    <recommendedName>
        <fullName evidence="5">Luciferase-like domain-containing protein</fullName>
    </recommendedName>
</protein>